<dbReference type="InterPro" id="IPR041519">
    <property type="entry name" value="HEPN_RiboL-PSP"/>
</dbReference>
<gene>
    <name evidence="2" type="ORF">PSAB_23900</name>
</gene>
<feature type="domain" description="RiboL-PSP-HEPN" evidence="1">
    <location>
        <begin position="8"/>
        <end position="253"/>
    </location>
</feature>
<dbReference type="RefSeq" id="WP_144240579.1">
    <property type="nucleotide sequence ID" value="NZ_CP004078.1"/>
</dbReference>
<dbReference type="PATRIC" id="fig|1268072.3.peg.4930"/>
<proteinExistence type="predicted"/>
<evidence type="ECO:0000313" key="3">
    <source>
        <dbReference type="Proteomes" id="UP000019772"/>
    </source>
</evidence>
<dbReference type="Proteomes" id="UP000019772">
    <property type="component" value="Chromosome"/>
</dbReference>
<dbReference type="KEGG" id="psab:PSAB_23900"/>
<dbReference type="Pfam" id="PF18735">
    <property type="entry name" value="HEPN_RiboL-PSP"/>
    <property type="match status" value="1"/>
</dbReference>
<dbReference type="OrthoDB" id="6637820at2"/>
<protein>
    <recommendedName>
        <fullName evidence="1">RiboL-PSP-HEPN domain-containing protein</fullName>
    </recommendedName>
</protein>
<sequence length="274" mass="30788">MTSFKQFEERMTEIDCLIELLPPKPTSENVNKINSLCRAAAVLLCSHLEGFLQDLMEEFVEEINQLSVGFKKLPLELYLQNTLPKGQITNNNFDSVLKLIEEIRTLENSNIPIRLIKKNFSKTDSNPTPDVINKLFRVLGEVDVLDKLNEEVLQIQNVEVKTPFITDDEKAAITKVIGSQSIVEYINDFLTNKRNASGKKDRNVGFYNKINTLLDCRNNIAHGNKGYQISDVKLIELKDDINMLVKALAEKAEARIEQIKSATSPAPVPAVSGA</sequence>
<organism evidence="2 3">
    <name type="scientific">Paenibacillus sabinae T27</name>
    <dbReference type="NCBI Taxonomy" id="1268072"/>
    <lineage>
        <taxon>Bacteria</taxon>
        <taxon>Bacillati</taxon>
        <taxon>Bacillota</taxon>
        <taxon>Bacilli</taxon>
        <taxon>Bacillales</taxon>
        <taxon>Paenibacillaceae</taxon>
        <taxon>Paenibacillus</taxon>
    </lineage>
</organism>
<keyword evidence="3" id="KW-1185">Reference proteome</keyword>
<evidence type="ECO:0000259" key="1">
    <source>
        <dbReference type="Pfam" id="PF18735"/>
    </source>
</evidence>
<dbReference type="AlphaFoldDB" id="X4ZRE2"/>
<reference evidence="2 3" key="1">
    <citation type="journal article" date="2014" name="PLoS Genet.">
        <title>Comparative Genomic Analysis of N2-Fixing and Non-N2-Fixing Paenibacillus spp.: Organization, Evolution and Expression of the Nitrogen Fixation Genes.</title>
        <authorList>
            <person name="Xie J.B."/>
            <person name="Du Z."/>
            <person name="Bai L."/>
            <person name="Tian C."/>
            <person name="Zhang Y."/>
            <person name="Xie J.Y."/>
            <person name="Wang T."/>
            <person name="Liu X."/>
            <person name="Chen X."/>
            <person name="Cheng Q."/>
            <person name="Chen S."/>
            <person name="Li J."/>
        </authorList>
    </citation>
    <scope>NUCLEOTIDE SEQUENCE [LARGE SCALE GENOMIC DNA]</scope>
    <source>
        <strain evidence="2 3">T27</strain>
    </source>
</reference>
<accession>X4ZRE2</accession>
<dbReference type="HOGENOM" id="CLU_092412_0_0_9"/>
<evidence type="ECO:0000313" key="2">
    <source>
        <dbReference type="EMBL" id="AHV99667.1"/>
    </source>
</evidence>
<name>X4ZRE2_9BACL</name>
<dbReference type="EMBL" id="CP004078">
    <property type="protein sequence ID" value="AHV99667.1"/>
    <property type="molecule type" value="Genomic_DNA"/>
</dbReference>